<dbReference type="RefSeq" id="WP_097654994.1">
    <property type="nucleotide sequence ID" value="NZ_LYXE01000172.1"/>
</dbReference>
<dbReference type="OrthoDB" id="166296at2"/>
<dbReference type="PANTHER" id="PTHR34386">
    <property type="entry name" value="GLUTAREDOXIN"/>
    <property type="match status" value="1"/>
</dbReference>
<dbReference type="InterPro" id="IPR002109">
    <property type="entry name" value="Glutaredoxin"/>
</dbReference>
<dbReference type="PANTHER" id="PTHR34386:SF1">
    <property type="entry name" value="GLUTAREDOXIN-LIKE PROTEIN NRDH"/>
    <property type="match status" value="1"/>
</dbReference>
<dbReference type="GO" id="GO:0045454">
    <property type="term" value="P:cell redox homeostasis"/>
    <property type="evidence" value="ECO:0007669"/>
    <property type="project" value="TreeGrafter"/>
</dbReference>
<dbReference type="CDD" id="cd02976">
    <property type="entry name" value="NrdH"/>
    <property type="match status" value="1"/>
</dbReference>
<dbReference type="AlphaFoldDB" id="A0A2H3KGP1"/>
<dbReference type="SUPFAM" id="SSF52833">
    <property type="entry name" value="Thioredoxin-like"/>
    <property type="match status" value="1"/>
</dbReference>
<dbReference type="Gene3D" id="3.40.30.10">
    <property type="entry name" value="Glutaredoxin"/>
    <property type="match status" value="1"/>
</dbReference>
<dbReference type="Proteomes" id="UP000220922">
    <property type="component" value="Unassembled WGS sequence"/>
</dbReference>
<feature type="domain" description="Glutaredoxin" evidence="1">
    <location>
        <begin position="6"/>
        <end position="62"/>
    </location>
</feature>
<dbReference type="EMBL" id="LYXE01000172">
    <property type="protein sequence ID" value="PDV96904.1"/>
    <property type="molecule type" value="Genomic_DNA"/>
</dbReference>
<sequence length="82" mass="9199">MQPGDITIYGAFWCGDCRRAKKFMDERGVLYTWIDIDHNPDAVVEVERLNRGMRSIPTIVFADGSILVEPSNAELARKLGTA</sequence>
<evidence type="ECO:0000313" key="3">
    <source>
        <dbReference type="Proteomes" id="UP000220922"/>
    </source>
</evidence>
<reference evidence="2 3" key="1">
    <citation type="submission" date="2016-05" db="EMBL/GenBank/DDBJ databases">
        <authorList>
            <person name="Lavstsen T."/>
            <person name="Jespersen J.S."/>
        </authorList>
    </citation>
    <scope>NUCLEOTIDE SEQUENCE [LARGE SCALE GENOMIC DNA]</scope>
    <source>
        <strain evidence="2 3">B7-9</strain>
    </source>
</reference>
<proteinExistence type="predicted"/>
<organism evidence="2 3">
    <name type="scientific">Candidatus Chloroploca asiatica</name>
    <dbReference type="NCBI Taxonomy" id="1506545"/>
    <lineage>
        <taxon>Bacteria</taxon>
        <taxon>Bacillati</taxon>
        <taxon>Chloroflexota</taxon>
        <taxon>Chloroflexia</taxon>
        <taxon>Chloroflexales</taxon>
        <taxon>Chloroflexineae</taxon>
        <taxon>Oscillochloridaceae</taxon>
        <taxon>Candidatus Chloroploca</taxon>
    </lineage>
</organism>
<accession>A0A2H3KGP1</accession>
<dbReference type="GO" id="GO:0009055">
    <property type="term" value="F:electron transfer activity"/>
    <property type="evidence" value="ECO:0007669"/>
    <property type="project" value="TreeGrafter"/>
</dbReference>
<name>A0A2H3KGP1_9CHLR</name>
<evidence type="ECO:0000313" key="2">
    <source>
        <dbReference type="EMBL" id="PDV96904.1"/>
    </source>
</evidence>
<comment type="caution">
    <text evidence="2">The sequence shown here is derived from an EMBL/GenBank/DDBJ whole genome shotgun (WGS) entry which is preliminary data.</text>
</comment>
<dbReference type="InterPro" id="IPR051548">
    <property type="entry name" value="Grx-like_ET"/>
</dbReference>
<keyword evidence="3" id="KW-1185">Reference proteome</keyword>
<dbReference type="InterPro" id="IPR036249">
    <property type="entry name" value="Thioredoxin-like_sf"/>
</dbReference>
<dbReference type="PROSITE" id="PS51354">
    <property type="entry name" value="GLUTAREDOXIN_2"/>
    <property type="match status" value="1"/>
</dbReference>
<dbReference type="Pfam" id="PF00462">
    <property type="entry name" value="Glutaredoxin"/>
    <property type="match status" value="1"/>
</dbReference>
<gene>
    <name evidence="2" type="ORF">A9Q02_19875</name>
</gene>
<evidence type="ECO:0000259" key="1">
    <source>
        <dbReference type="Pfam" id="PF00462"/>
    </source>
</evidence>
<protein>
    <submittedName>
        <fullName evidence="2">NrdH-redoxin</fullName>
    </submittedName>
</protein>